<dbReference type="EMBL" id="RQTE01000216">
    <property type="protein sequence ID" value="RZI00875.1"/>
    <property type="molecule type" value="Genomic_DNA"/>
</dbReference>
<evidence type="ECO:0000313" key="6">
    <source>
        <dbReference type="Proteomes" id="UP000293854"/>
    </source>
</evidence>
<dbReference type="PANTHER" id="PTHR33969">
    <property type="entry name" value="SEGREGATION AND CONDENSATION PROTEIN A"/>
    <property type="match status" value="1"/>
</dbReference>
<dbReference type="EMBL" id="CP068073">
    <property type="protein sequence ID" value="QQS83465.1"/>
    <property type="molecule type" value="Genomic_DNA"/>
</dbReference>
<organism evidence="5 6">
    <name type="scientific">Staphylococcus condimenti</name>
    <dbReference type="NCBI Taxonomy" id="70255"/>
    <lineage>
        <taxon>Bacteria</taxon>
        <taxon>Bacillati</taxon>
        <taxon>Bacillota</taxon>
        <taxon>Bacilli</taxon>
        <taxon>Bacillales</taxon>
        <taxon>Staphylococcaceae</taxon>
        <taxon>Staphylococcus</taxon>
    </lineage>
</organism>
<dbReference type="RefSeq" id="WP_047131036.1">
    <property type="nucleotide sequence ID" value="NZ_CP015114.1"/>
</dbReference>
<reference evidence="4 7" key="2">
    <citation type="submission" date="2021-01" db="EMBL/GenBank/DDBJ databases">
        <title>FDA dAtabase for Regulatory Grade micrObial Sequences (FDA-ARGOS): Supporting development and validation of Infectious Disease Dx tests.</title>
        <authorList>
            <person name="Sproer C."/>
            <person name="Gronow S."/>
            <person name="Severitt S."/>
            <person name="Schroder I."/>
            <person name="Tallon L."/>
            <person name="Sadzewicz L."/>
            <person name="Zhao X."/>
            <person name="Boylan J."/>
            <person name="Ott S."/>
            <person name="Bowen H."/>
            <person name="Vavikolanu K."/>
            <person name="Mehta A."/>
            <person name="Aluvathingal J."/>
            <person name="Nadendla S."/>
            <person name="Lowell S."/>
            <person name="Myers T."/>
            <person name="Yan Y."/>
            <person name="Sichtig H."/>
        </authorList>
    </citation>
    <scope>NUCLEOTIDE SEQUENCE [LARGE SCALE GENOMIC DNA]</scope>
    <source>
        <strain evidence="4 7">FDAARGOS_1148</strain>
    </source>
</reference>
<dbReference type="KEGG" id="scv:A4G25_01865"/>
<comment type="function">
    <text evidence="3">Participates in chromosomal partition during cell division. May act via the formation of a condensin-like complex containing Smc and ScpB that pull DNA away from mid-cell into both cell halves.</text>
</comment>
<evidence type="ECO:0000313" key="5">
    <source>
        <dbReference type="EMBL" id="RZI00875.1"/>
    </source>
</evidence>
<dbReference type="HAMAP" id="MF_01805">
    <property type="entry name" value="ScpA"/>
    <property type="match status" value="1"/>
</dbReference>
<dbReference type="AlphaFoldDB" id="A0A143P914"/>
<keyword evidence="3" id="KW-0131">Cell cycle</keyword>
<dbReference type="InterPro" id="IPR003768">
    <property type="entry name" value="ScpA"/>
</dbReference>
<dbReference type="GO" id="GO:0007059">
    <property type="term" value="P:chromosome segregation"/>
    <property type="evidence" value="ECO:0007669"/>
    <property type="project" value="UniProtKB-UniRule"/>
</dbReference>
<dbReference type="GeneID" id="93726593"/>
<dbReference type="Proteomes" id="UP000293854">
    <property type="component" value="Unassembled WGS sequence"/>
</dbReference>
<dbReference type="Gene3D" id="6.10.250.2410">
    <property type="match status" value="1"/>
</dbReference>
<keyword evidence="1 3" id="KW-0159">Chromosome partition</keyword>
<gene>
    <name evidence="3" type="primary">scpA</name>
    <name evidence="5" type="ORF">EIG99_10220</name>
    <name evidence="4" type="ORF">I6J05_03845</name>
</gene>
<dbReference type="GO" id="GO:0051301">
    <property type="term" value="P:cell division"/>
    <property type="evidence" value="ECO:0007669"/>
    <property type="project" value="UniProtKB-KW"/>
</dbReference>
<dbReference type="Proteomes" id="UP000595942">
    <property type="component" value="Chromosome"/>
</dbReference>
<comment type="similarity">
    <text evidence="3">Belongs to the ScpA family.</text>
</comment>
<evidence type="ECO:0000313" key="7">
    <source>
        <dbReference type="Proteomes" id="UP000595942"/>
    </source>
</evidence>
<name>A0A143P914_9STAP</name>
<keyword evidence="7" id="KW-1185">Reference proteome</keyword>
<keyword evidence="3" id="KW-0132">Cell division</keyword>
<evidence type="ECO:0000256" key="3">
    <source>
        <dbReference type="HAMAP-Rule" id="MF_01805"/>
    </source>
</evidence>
<comment type="subcellular location">
    <subcellularLocation>
        <location evidence="3">Cytoplasm</location>
    </subcellularLocation>
    <text evidence="3">Associated with two foci at the outer edges of the nucleoid region in young cells, and at four foci within both cell halves in older cells.</text>
</comment>
<evidence type="ECO:0000256" key="2">
    <source>
        <dbReference type="ARBA" id="ARBA00044777"/>
    </source>
</evidence>
<dbReference type="InterPro" id="IPR023093">
    <property type="entry name" value="ScpA-like_C"/>
</dbReference>
<sequence length="245" mass="28594">MYEVKLDAFNGPLDLLLHLIHKYEIDIYDIPMKALTEQYMNYIHAMKKLEINIASEYLVVASELLMIKSKMLLPQHDTEIDDEIEDPREDLVGRLIEYQNYKEYTEFLNELKEQREQFYSKHPTDLSHLESIETWDDTQTIDLTELIMAYQRIKTRTSFNTPKSVTIQKETFTIEQASKQVTEKLAVSSSINFFSLFTFNENTEEVVTHFLAILEMSKTGIIQINQVKDFADINITRGVNYGIGA</sequence>
<protein>
    <recommendedName>
        <fullName evidence="2 3">Segregation and condensation protein A</fullName>
    </recommendedName>
</protein>
<comment type="subunit">
    <text evidence="3">Component of a cohesin-like complex composed of ScpA, ScpB and the Smc homodimer, in which ScpA and ScpB bind to the head domain of Smc. The presence of the three proteins is required for the association of the complex with DNA.</text>
</comment>
<dbReference type="Pfam" id="PF02616">
    <property type="entry name" value="SMC_ScpA"/>
    <property type="match status" value="1"/>
</dbReference>
<keyword evidence="3" id="KW-0963">Cytoplasm</keyword>
<dbReference type="PANTHER" id="PTHR33969:SF2">
    <property type="entry name" value="SEGREGATION AND CONDENSATION PROTEIN A"/>
    <property type="match status" value="1"/>
</dbReference>
<proteinExistence type="inferred from homology"/>
<dbReference type="GO" id="GO:0005737">
    <property type="term" value="C:cytoplasm"/>
    <property type="evidence" value="ECO:0007669"/>
    <property type="project" value="UniProtKB-SubCell"/>
</dbReference>
<dbReference type="OrthoDB" id="9811016at2"/>
<evidence type="ECO:0000313" key="4">
    <source>
        <dbReference type="EMBL" id="QQS83465.1"/>
    </source>
</evidence>
<evidence type="ECO:0000256" key="1">
    <source>
        <dbReference type="ARBA" id="ARBA00022829"/>
    </source>
</evidence>
<dbReference type="GO" id="GO:0006260">
    <property type="term" value="P:DNA replication"/>
    <property type="evidence" value="ECO:0007669"/>
    <property type="project" value="UniProtKB-UniRule"/>
</dbReference>
<accession>A0A143P914</accession>
<reference evidence="5 6" key="1">
    <citation type="submission" date="2018-11" db="EMBL/GenBank/DDBJ databases">
        <title>Genomic profiling of Staphylococcus species from a Poultry farm system in KwaZulu-Natal, South Africa.</title>
        <authorList>
            <person name="Amoako D.G."/>
            <person name="Somboro A.M."/>
            <person name="Abia A.L.K."/>
            <person name="Bester L.A."/>
            <person name="Essack S.Y."/>
        </authorList>
    </citation>
    <scope>NUCLEOTIDE SEQUENCE [LARGE SCALE GENOMIC DNA]</scope>
    <source>
        <strain evidence="5 6">SA11</strain>
    </source>
</reference>
<dbReference type="Gene3D" id="1.10.10.580">
    <property type="entry name" value="Structural maintenance of chromosome 1. Chain E"/>
    <property type="match status" value="1"/>
</dbReference>